<comment type="caution">
    <text evidence="2">The sequence shown here is derived from an EMBL/GenBank/DDBJ whole genome shotgun (WGS) entry which is preliminary data.</text>
</comment>
<sequence>MEDPQPQPQEEEIEINFRLDPEGRTARTTGRGDNTNNSTEDPAQKTTRGLCYEPTSVQTELAFDSTAAVTVESATLDELLLDCEISDSGLMPRTFWVPAAGTARCSLEQMALDVFAHHTDGDDDDYDPDTSGAEWWVQIRPSPDKVGRYAMHASSSQDDNDNDTDDKQGISFHWDKDEDLRILCGGNIYIHPHISTVTYLTSLGAPTLALNLRVNNLTGEWMVPSTSDNTKGYLSWPRFGKHLSFDGRFLHAAPSDLMEPGTFETQCQIPETTTTKSEKQQRRRHGRVTFLVNIWLNHKPFGVKPFPMIDKLSGLKPNDRVGLQFASKNDPTTRVDVVDDNNNNDNNSNTRCQWPMGNCDSGEIIQVDMPLHLIREQASGGGSLAITWKTPKGVQLSRTDTNTTASQTTSTAENNDDDDDKQQPAKQPRLE</sequence>
<name>A0A9N8DBZ2_9STRA</name>
<proteinExistence type="predicted"/>
<organism evidence="2 3">
    <name type="scientific">Seminavis robusta</name>
    <dbReference type="NCBI Taxonomy" id="568900"/>
    <lineage>
        <taxon>Eukaryota</taxon>
        <taxon>Sar</taxon>
        <taxon>Stramenopiles</taxon>
        <taxon>Ochrophyta</taxon>
        <taxon>Bacillariophyta</taxon>
        <taxon>Bacillariophyceae</taxon>
        <taxon>Bacillariophycidae</taxon>
        <taxon>Naviculales</taxon>
        <taxon>Naviculaceae</taxon>
        <taxon>Seminavis</taxon>
    </lineage>
</organism>
<accession>A0A9N8DBZ2</accession>
<feature type="compositionally biased region" description="Acidic residues" evidence="1">
    <location>
        <begin position="1"/>
        <end position="14"/>
    </location>
</feature>
<protein>
    <submittedName>
        <fullName evidence="2">Uncharacterized protein</fullName>
    </submittedName>
</protein>
<feature type="region of interest" description="Disordered" evidence="1">
    <location>
        <begin position="148"/>
        <end position="170"/>
    </location>
</feature>
<evidence type="ECO:0000313" key="3">
    <source>
        <dbReference type="Proteomes" id="UP001153069"/>
    </source>
</evidence>
<feature type="region of interest" description="Disordered" evidence="1">
    <location>
        <begin position="332"/>
        <end position="351"/>
    </location>
</feature>
<feature type="compositionally biased region" description="Low complexity" evidence="1">
    <location>
        <begin position="338"/>
        <end position="350"/>
    </location>
</feature>
<dbReference type="AlphaFoldDB" id="A0A9N8DBZ2"/>
<dbReference type="EMBL" id="CAICTM010000070">
    <property type="protein sequence ID" value="CAB9499899.1"/>
    <property type="molecule type" value="Genomic_DNA"/>
</dbReference>
<feature type="compositionally biased region" description="Low complexity" evidence="1">
    <location>
        <begin position="397"/>
        <end position="411"/>
    </location>
</feature>
<feature type="region of interest" description="Disordered" evidence="1">
    <location>
        <begin position="395"/>
        <end position="431"/>
    </location>
</feature>
<dbReference type="Proteomes" id="UP001153069">
    <property type="component" value="Unassembled WGS sequence"/>
</dbReference>
<gene>
    <name evidence="2" type="ORF">SEMRO_71_G039430.1</name>
</gene>
<evidence type="ECO:0000256" key="1">
    <source>
        <dbReference type="SAM" id="MobiDB-lite"/>
    </source>
</evidence>
<reference evidence="2" key="1">
    <citation type="submission" date="2020-06" db="EMBL/GenBank/DDBJ databases">
        <authorList>
            <consortium name="Plant Systems Biology data submission"/>
        </authorList>
    </citation>
    <scope>NUCLEOTIDE SEQUENCE</scope>
    <source>
        <strain evidence="2">D6</strain>
    </source>
</reference>
<dbReference type="OrthoDB" id="69177at2759"/>
<feature type="compositionally biased region" description="Polar residues" evidence="1">
    <location>
        <begin position="26"/>
        <end position="47"/>
    </location>
</feature>
<evidence type="ECO:0000313" key="2">
    <source>
        <dbReference type="EMBL" id="CAB9499899.1"/>
    </source>
</evidence>
<feature type="compositionally biased region" description="Basic and acidic residues" evidence="1">
    <location>
        <begin position="15"/>
        <end position="25"/>
    </location>
</feature>
<feature type="region of interest" description="Disordered" evidence="1">
    <location>
        <begin position="1"/>
        <end position="49"/>
    </location>
</feature>
<keyword evidence="3" id="KW-1185">Reference proteome</keyword>